<comment type="caution">
    <text evidence="1">The sequence shown here is derived from an EMBL/GenBank/DDBJ whole genome shotgun (WGS) entry which is preliminary data.</text>
</comment>
<sequence>MTARELALAMGEDVSRPARVETTRGQAKRLAEEGSVVEVSTGLFAIARETARTAGEGAAPAA</sequence>
<gene>
    <name evidence="1" type="ORF">ACFP50_19720</name>
</gene>
<proteinExistence type="predicted"/>
<dbReference type="RefSeq" id="WP_386399482.1">
    <property type="nucleotide sequence ID" value="NZ_JBHSPT010000045.1"/>
</dbReference>
<evidence type="ECO:0008006" key="3">
    <source>
        <dbReference type="Google" id="ProtNLM"/>
    </source>
</evidence>
<protein>
    <recommendedName>
        <fullName evidence="3">MarR family transcriptional regulator</fullName>
    </recommendedName>
</protein>
<dbReference type="EMBL" id="JBHSPT010000045">
    <property type="protein sequence ID" value="MFC6057603.1"/>
    <property type="molecule type" value="Genomic_DNA"/>
</dbReference>
<keyword evidence="2" id="KW-1185">Reference proteome</keyword>
<accession>A0ABW1M202</accession>
<name>A0ABW1M202_9ACTN</name>
<reference evidence="2" key="1">
    <citation type="journal article" date="2019" name="Int. J. Syst. Evol. Microbiol.">
        <title>The Global Catalogue of Microorganisms (GCM) 10K type strain sequencing project: providing services to taxonomists for standard genome sequencing and annotation.</title>
        <authorList>
            <consortium name="The Broad Institute Genomics Platform"/>
            <consortium name="The Broad Institute Genome Sequencing Center for Infectious Disease"/>
            <person name="Wu L."/>
            <person name="Ma J."/>
        </authorList>
    </citation>
    <scope>NUCLEOTIDE SEQUENCE [LARGE SCALE GENOMIC DNA]</scope>
    <source>
        <strain evidence="2">JCM 12763</strain>
    </source>
</reference>
<dbReference type="Proteomes" id="UP001596242">
    <property type="component" value="Unassembled WGS sequence"/>
</dbReference>
<evidence type="ECO:0000313" key="2">
    <source>
        <dbReference type="Proteomes" id="UP001596242"/>
    </source>
</evidence>
<organism evidence="1 2">
    <name type="scientific">Streptomyces pratens</name>
    <dbReference type="NCBI Taxonomy" id="887456"/>
    <lineage>
        <taxon>Bacteria</taxon>
        <taxon>Bacillati</taxon>
        <taxon>Actinomycetota</taxon>
        <taxon>Actinomycetes</taxon>
        <taxon>Kitasatosporales</taxon>
        <taxon>Streptomycetaceae</taxon>
        <taxon>Streptomyces</taxon>
    </lineage>
</organism>
<evidence type="ECO:0000313" key="1">
    <source>
        <dbReference type="EMBL" id="MFC6057603.1"/>
    </source>
</evidence>